<keyword evidence="3" id="KW-1015">Disulfide bond</keyword>
<feature type="domain" description="Vitellogenin" evidence="7">
    <location>
        <begin position="100"/>
        <end position="727"/>
    </location>
</feature>
<evidence type="ECO:0000259" key="7">
    <source>
        <dbReference type="PROSITE" id="PS51211"/>
    </source>
</evidence>
<keyword evidence="4" id="KW-0325">Glycoprotein</keyword>
<dbReference type="InterPro" id="IPR015819">
    <property type="entry name" value="Lipid_transp_b-sht_shell"/>
</dbReference>
<evidence type="ECO:0000256" key="2">
    <source>
        <dbReference type="ARBA" id="ARBA00022761"/>
    </source>
</evidence>
<dbReference type="GO" id="GO:0005319">
    <property type="term" value="F:lipid transporter activity"/>
    <property type="evidence" value="ECO:0007669"/>
    <property type="project" value="InterPro"/>
</dbReference>
<comment type="caution">
    <text evidence="8">The sequence shown here is derived from an EMBL/GenBank/DDBJ whole genome shotgun (WGS) entry which is preliminary data.</text>
</comment>
<dbReference type="OrthoDB" id="160294at2759"/>
<protein>
    <submittedName>
        <fullName evidence="8">Vitellogenin fused with superoxide dismutase</fullName>
    </submittedName>
</protein>
<dbReference type="InterPro" id="IPR011030">
    <property type="entry name" value="Lipovitellin_superhlx_dom"/>
</dbReference>
<dbReference type="AlphaFoldDB" id="A0A164KEM1"/>
<feature type="chain" id="PRO_5007851201" evidence="6">
    <location>
        <begin position="31"/>
        <end position="727"/>
    </location>
</feature>
<feature type="signal peptide" evidence="6">
    <location>
        <begin position="1"/>
        <end position="30"/>
    </location>
</feature>
<keyword evidence="2" id="KW-0758">Storage protein</keyword>
<dbReference type="InterPro" id="IPR001747">
    <property type="entry name" value="Vitellogenin_N"/>
</dbReference>
<evidence type="ECO:0000256" key="5">
    <source>
        <dbReference type="PROSITE-ProRule" id="PRU00557"/>
    </source>
</evidence>
<dbReference type="PANTHER" id="PTHR23345">
    <property type="entry name" value="VITELLOGENIN-RELATED"/>
    <property type="match status" value="1"/>
</dbReference>
<evidence type="ECO:0000256" key="4">
    <source>
        <dbReference type="ARBA" id="ARBA00023180"/>
    </source>
</evidence>
<proteinExistence type="predicted"/>
<sequence>MPSTNTEWFGLIKMKLLALFLVIAVGCCAGKSVEGPRRALVTIQGTGDVNGKLMLEQASINSPVKIRGVIYGLEPGLHGIHAHTGKSLGIQCENVGERLFDADKRENEKLAGHLGNVKTFSGVPSRTDISLISSLVSLFEDHSRSVLNQVLVVHALPDDLSLVNKKVKDLPESHILACGLILSNKVDAFQSIEKETILLGLETPFKIGKIEQRILSGEQSWENVRHPHYGAVEGQKVPSNLNLEGVERPSNVDRLTLETAAPTRKGKNIKGCATGECQTWYHISRLPVEVVEAEPKLLPAPELCQNFPVYEIVKNRDLDNCRILPIFNYNSNQGLRCNLVNGAGCENKISHSDTVRIIGCTSNEGHFIVQRIKSIDKLIVKPFSYETEAIEGLTVQHLTLRSATPTGYSKLVSRISSDVHIYQTLAYSYDDDYKTHGPLMGKPTLRNINSPMVLEVKPDILKKEALRLLSEIISDVESEAYYVDPSSKYTSDKINMLRRALASLEYNELMGFVAQVWENKEWSTSNQIVVDALMLSGTNPSLMLVREYILKGKIAGEQAVQAIAALVPIVQTPTKELLASLMEFLKSEVVQSHRQLKITTALSLSRLVYQACVNTTHGLNMFPKLVMGEFCNPSDSIVASQLVPYLAEQAKIAKDAGERMAFLTALGNIGHEMIVPFVKPFITSCEPSSHYEREWYERNQRDLVSLSKKEMRKKWLEAKKTLNLKKT</sequence>
<evidence type="ECO:0000313" key="9">
    <source>
        <dbReference type="Proteomes" id="UP000076858"/>
    </source>
</evidence>
<dbReference type="SUPFAM" id="SSF56968">
    <property type="entry name" value="Lipovitellin-phosvitin complex, beta-sheet shell regions"/>
    <property type="match status" value="1"/>
</dbReference>
<dbReference type="Gene3D" id="1.25.10.20">
    <property type="entry name" value="Vitellinogen, superhelical"/>
    <property type="match status" value="1"/>
</dbReference>
<dbReference type="SUPFAM" id="SSF48431">
    <property type="entry name" value="Lipovitellin-phosvitin complex, superhelical domain"/>
    <property type="match status" value="1"/>
</dbReference>
<dbReference type="SUPFAM" id="SSF49329">
    <property type="entry name" value="Cu,Zn superoxide dismutase-like"/>
    <property type="match status" value="1"/>
</dbReference>
<comment type="caution">
    <text evidence="5">Lacks conserved residue(s) required for the propagation of feature annotation.</text>
</comment>
<accession>A0A164KEM1</accession>
<keyword evidence="9" id="KW-1185">Reference proteome</keyword>
<dbReference type="SMART" id="SM00638">
    <property type="entry name" value="LPD_N"/>
    <property type="match status" value="1"/>
</dbReference>
<dbReference type="InterPro" id="IPR050733">
    <property type="entry name" value="Vitellogenin/Apolipophorin"/>
</dbReference>
<dbReference type="STRING" id="35525.A0A164KEM1"/>
<dbReference type="GO" id="GO:0006801">
    <property type="term" value="P:superoxide metabolic process"/>
    <property type="evidence" value="ECO:0007669"/>
    <property type="project" value="InterPro"/>
</dbReference>
<evidence type="ECO:0000256" key="3">
    <source>
        <dbReference type="ARBA" id="ARBA00023157"/>
    </source>
</evidence>
<dbReference type="InterPro" id="IPR015816">
    <property type="entry name" value="Vitellinogen_b-sht_N"/>
</dbReference>
<organism evidence="8 9">
    <name type="scientific">Daphnia magna</name>
    <dbReference type="NCBI Taxonomy" id="35525"/>
    <lineage>
        <taxon>Eukaryota</taxon>
        <taxon>Metazoa</taxon>
        <taxon>Ecdysozoa</taxon>
        <taxon>Arthropoda</taxon>
        <taxon>Crustacea</taxon>
        <taxon>Branchiopoda</taxon>
        <taxon>Diplostraca</taxon>
        <taxon>Cladocera</taxon>
        <taxon>Anomopoda</taxon>
        <taxon>Daphniidae</taxon>
        <taxon>Daphnia</taxon>
    </lineage>
</organism>
<dbReference type="Proteomes" id="UP000076858">
    <property type="component" value="Unassembled WGS sequence"/>
</dbReference>
<dbReference type="Gene3D" id="2.60.40.200">
    <property type="entry name" value="Superoxide dismutase, copper/zinc binding domain"/>
    <property type="match status" value="1"/>
</dbReference>
<evidence type="ECO:0000256" key="6">
    <source>
        <dbReference type="SAM" id="SignalP"/>
    </source>
</evidence>
<dbReference type="Gene3D" id="2.30.230.10">
    <property type="entry name" value="Lipovitellin, beta-sheet shell regions, chain A"/>
    <property type="match status" value="1"/>
</dbReference>
<evidence type="ECO:0000256" key="1">
    <source>
        <dbReference type="ARBA" id="ARBA00022729"/>
    </source>
</evidence>
<dbReference type="GO" id="GO:0046872">
    <property type="term" value="F:metal ion binding"/>
    <property type="evidence" value="ECO:0007669"/>
    <property type="project" value="InterPro"/>
</dbReference>
<dbReference type="EMBL" id="LRGB01003325">
    <property type="protein sequence ID" value="KZS03198.1"/>
    <property type="molecule type" value="Genomic_DNA"/>
</dbReference>
<dbReference type="PROSITE" id="PS51211">
    <property type="entry name" value="VITELLOGENIN"/>
    <property type="match status" value="1"/>
</dbReference>
<dbReference type="InterPro" id="IPR036423">
    <property type="entry name" value="SOD-like_Cu/Zn_dom_sf"/>
</dbReference>
<name>A0A164KEM1_9CRUS</name>
<keyword evidence="1 6" id="KW-0732">Signal</keyword>
<gene>
    <name evidence="8" type="ORF">APZ42_034044</name>
</gene>
<dbReference type="Pfam" id="PF00080">
    <property type="entry name" value="Sod_Cu"/>
    <property type="match status" value="1"/>
</dbReference>
<dbReference type="FunFam" id="2.60.40.200:FF:000024">
    <property type="entry name" value="Vitellogenin fused with superoxide dismutase"/>
    <property type="match status" value="1"/>
</dbReference>
<evidence type="ECO:0000313" key="8">
    <source>
        <dbReference type="EMBL" id="KZS03198.1"/>
    </source>
</evidence>
<dbReference type="InterPro" id="IPR001424">
    <property type="entry name" value="SOD_Cu_Zn_dom"/>
</dbReference>
<dbReference type="PANTHER" id="PTHR23345:SF15">
    <property type="entry name" value="VITELLOGENIN 1-RELATED"/>
    <property type="match status" value="1"/>
</dbReference>
<reference evidence="8 9" key="1">
    <citation type="submission" date="2016-03" db="EMBL/GenBank/DDBJ databases">
        <title>EvidentialGene: Evidence-directed Construction of Genes on Genomes.</title>
        <authorList>
            <person name="Gilbert D.G."/>
            <person name="Choi J.-H."/>
            <person name="Mockaitis K."/>
            <person name="Colbourne J."/>
            <person name="Pfrender M."/>
        </authorList>
    </citation>
    <scope>NUCLEOTIDE SEQUENCE [LARGE SCALE GENOMIC DNA]</scope>
    <source>
        <strain evidence="8 9">Xinb3</strain>
        <tissue evidence="8">Complete organism</tissue>
    </source>
</reference>
<dbReference type="Pfam" id="PF01347">
    <property type="entry name" value="Vitellogenin_N"/>
    <property type="match status" value="1"/>
</dbReference>